<evidence type="ECO:0000256" key="4">
    <source>
        <dbReference type="ARBA" id="ARBA00022692"/>
    </source>
</evidence>
<feature type="transmembrane region" description="Helical" evidence="7">
    <location>
        <begin position="125"/>
        <end position="145"/>
    </location>
</feature>
<evidence type="ECO:0000256" key="6">
    <source>
        <dbReference type="ARBA" id="ARBA00023136"/>
    </source>
</evidence>
<dbReference type="InterPro" id="IPR035906">
    <property type="entry name" value="MetI-like_sf"/>
</dbReference>
<dbReference type="Pfam" id="PF00528">
    <property type="entry name" value="BPD_transp_1"/>
    <property type="match status" value="1"/>
</dbReference>
<dbReference type="InterPro" id="IPR000515">
    <property type="entry name" value="MetI-like"/>
</dbReference>
<sequence>MQNQNVLEVDISKKRRNANLKKSWPLIVMLSGALIFVFVFSYIPMYGITIAFKDYNPALGISKSPFIGFDNFRRFFEAYNFGSLMFNTFILSFLGFIIGFPLPIIIALLLNTIRSKKTKGVFQTIFNAPHFISVVVLVGMIFLFFGEYGLVNSIVKTFGGDGISFMLESKWFRPLFIGSGNWQEMGWSSIIYLAALAGVDPQLHESATIDGASRWQRIKNIDLPAIFPTISILLILSIGSLLSVGHEKVLLMQTGPNSVVSEIISTYVYKIGLTGNSEPGYAAAIGLFNSLINIVLLVIANYSAKKFSENSLWWYYEQYK</sequence>
<keyword evidence="3" id="KW-1003">Cell membrane</keyword>
<feature type="domain" description="ABC transmembrane type-1" evidence="8">
    <location>
        <begin position="85"/>
        <end position="300"/>
    </location>
</feature>
<dbReference type="CDD" id="cd06261">
    <property type="entry name" value="TM_PBP2"/>
    <property type="match status" value="1"/>
</dbReference>
<dbReference type="PANTHER" id="PTHR43227:SF11">
    <property type="entry name" value="BLL4140 PROTEIN"/>
    <property type="match status" value="1"/>
</dbReference>
<dbReference type="PROSITE" id="PS50928">
    <property type="entry name" value="ABC_TM1"/>
    <property type="match status" value="1"/>
</dbReference>
<gene>
    <name evidence="9" type="primary">ycjO_8</name>
    <name evidence="9" type="ORF">NCTC10138_01689</name>
</gene>
<organism evidence="9 10">
    <name type="scientific">Haploplasma axanthum</name>
    <name type="common">Acholeplasma axanthum</name>
    <dbReference type="NCBI Taxonomy" id="29552"/>
    <lineage>
        <taxon>Bacteria</taxon>
        <taxon>Bacillati</taxon>
        <taxon>Mycoplasmatota</taxon>
        <taxon>Mollicutes</taxon>
        <taxon>Acholeplasmatales</taxon>
        <taxon>Acholeplasmataceae</taxon>
        <taxon>Haploplasma</taxon>
    </lineage>
</organism>
<keyword evidence="4 7" id="KW-0812">Transmembrane</keyword>
<evidence type="ECO:0000256" key="5">
    <source>
        <dbReference type="ARBA" id="ARBA00022989"/>
    </source>
</evidence>
<evidence type="ECO:0000256" key="3">
    <source>
        <dbReference type="ARBA" id="ARBA00022475"/>
    </source>
</evidence>
<dbReference type="Gene3D" id="1.10.3720.10">
    <property type="entry name" value="MetI-like"/>
    <property type="match status" value="1"/>
</dbReference>
<keyword evidence="10" id="KW-1185">Reference proteome</keyword>
<dbReference type="InterPro" id="IPR050809">
    <property type="entry name" value="UgpAE/MalFG_permease"/>
</dbReference>
<evidence type="ECO:0000256" key="7">
    <source>
        <dbReference type="RuleBase" id="RU363032"/>
    </source>
</evidence>
<proteinExistence type="inferred from homology"/>
<evidence type="ECO:0000313" key="9">
    <source>
        <dbReference type="EMBL" id="VEU81291.1"/>
    </source>
</evidence>
<feature type="transmembrane region" description="Helical" evidence="7">
    <location>
        <begin position="223"/>
        <end position="242"/>
    </location>
</feature>
<dbReference type="GO" id="GO:0055085">
    <property type="term" value="P:transmembrane transport"/>
    <property type="evidence" value="ECO:0007669"/>
    <property type="project" value="InterPro"/>
</dbReference>
<dbReference type="EMBL" id="LR215048">
    <property type="protein sequence ID" value="VEU81291.1"/>
    <property type="molecule type" value="Genomic_DNA"/>
</dbReference>
<evidence type="ECO:0000256" key="1">
    <source>
        <dbReference type="ARBA" id="ARBA00004651"/>
    </source>
</evidence>
<feature type="transmembrane region" description="Helical" evidence="7">
    <location>
        <begin position="23"/>
        <end position="43"/>
    </location>
</feature>
<name>A0A449BFS4_HAPAX</name>
<dbReference type="STRING" id="1278311.GCA_000428705_00831"/>
<dbReference type="Proteomes" id="UP000289841">
    <property type="component" value="Chromosome"/>
</dbReference>
<protein>
    <submittedName>
        <fullName evidence="9">Inner membrane ABC transporter permease protein ycjO</fullName>
    </submittedName>
</protein>
<feature type="transmembrane region" description="Helical" evidence="7">
    <location>
        <begin position="281"/>
        <end position="302"/>
    </location>
</feature>
<dbReference type="GO" id="GO:0005886">
    <property type="term" value="C:plasma membrane"/>
    <property type="evidence" value="ECO:0007669"/>
    <property type="project" value="UniProtKB-SubCell"/>
</dbReference>
<dbReference type="SUPFAM" id="SSF161098">
    <property type="entry name" value="MetI-like"/>
    <property type="match status" value="1"/>
</dbReference>
<evidence type="ECO:0000313" key="10">
    <source>
        <dbReference type="Proteomes" id="UP000289841"/>
    </source>
</evidence>
<accession>A0A449BFS4</accession>
<feature type="transmembrane region" description="Helical" evidence="7">
    <location>
        <begin position="89"/>
        <end position="113"/>
    </location>
</feature>
<keyword evidence="6 7" id="KW-0472">Membrane</keyword>
<comment type="similarity">
    <text evidence="7">Belongs to the binding-protein-dependent transport system permease family.</text>
</comment>
<evidence type="ECO:0000256" key="2">
    <source>
        <dbReference type="ARBA" id="ARBA00022448"/>
    </source>
</evidence>
<reference evidence="9 10" key="1">
    <citation type="submission" date="2019-01" db="EMBL/GenBank/DDBJ databases">
        <authorList>
            <consortium name="Pathogen Informatics"/>
        </authorList>
    </citation>
    <scope>NUCLEOTIDE SEQUENCE [LARGE SCALE GENOMIC DNA]</scope>
    <source>
        <strain evidence="9 10">NCTC10138</strain>
    </source>
</reference>
<keyword evidence="5 7" id="KW-1133">Transmembrane helix</keyword>
<dbReference type="AlphaFoldDB" id="A0A449BFS4"/>
<comment type="subcellular location">
    <subcellularLocation>
        <location evidence="1 7">Cell membrane</location>
        <topology evidence="1 7">Multi-pass membrane protein</topology>
    </subcellularLocation>
</comment>
<dbReference type="OrthoDB" id="384651at2"/>
<keyword evidence="2 7" id="KW-0813">Transport</keyword>
<dbReference type="KEGG" id="aaxa:NCTC10138_01689"/>
<evidence type="ECO:0000259" key="8">
    <source>
        <dbReference type="PROSITE" id="PS50928"/>
    </source>
</evidence>
<dbReference type="PANTHER" id="PTHR43227">
    <property type="entry name" value="BLL4140 PROTEIN"/>
    <property type="match status" value="1"/>
</dbReference>